<evidence type="ECO:0000256" key="1">
    <source>
        <dbReference type="SAM" id="Phobius"/>
    </source>
</evidence>
<keyword evidence="1" id="KW-1133">Transmembrane helix</keyword>
<keyword evidence="1" id="KW-0472">Membrane</keyword>
<name>A0A645D9J8_9ZZZZ</name>
<feature type="transmembrane region" description="Helical" evidence="1">
    <location>
        <begin position="35"/>
        <end position="59"/>
    </location>
</feature>
<gene>
    <name evidence="2" type="ORF">SDC9_133087</name>
</gene>
<proteinExistence type="predicted"/>
<comment type="caution">
    <text evidence="2">The sequence shown here is derived from an EMBL/GenBank/DDBJ whole genome shotgun (WGS) entry which is preliminary data.</text>
</comment>
<keyword evidence="1" id="KW-0812">Transmembrane</keyword>
<evidence type="ECO:0000313" key="2">
    <source>
        <dbReference type="EMBL" id="MPM86004.1"/>
    </source>
</evidence>
<accession>A0A645D9J8</accession>
<sequence>MTSFHISAVSLTARLSLLSFLIYSANNSLLGPDEAIIYLLVLFVVVLNQVDIVPEFLFIPKLYNTFFPVLTDKTLFPVLSFSKTASS</sequence>
<dbReference type="AlphaFoldDB" id="A0A645D9J8"/>
<reference evidence="2" key="1">
    <citation type="submission" date="2019-08" db="EMBL/GenBank/DDBJ databases">
        <authorList>
            <person name="Kucharzyk K."/>
            <person name="Murdoch R.W."/>
            <person name="Higgins S."/>
            <person name="Loffler F."/>
        </authorList>
    </citation>
    <scope>NUCLEOTIDE SEQUENCE</scope>
</reference>
<dbReference type="EMBL" id="VSSQ01034156">
    <property type="protein sequence ID" value="MPM86004.1"/>
    <property type="molecule type" value="Genomic_DNA"/>
</dbReference>
<organism evidence="2">
    <name type="scientific">bioreactor metagenome</name>
    <dbReference type="NCBI Taxonomy" id="1076179"/>
    <lineage>
        <taxon>unclassified sequences</taxon>
        <taxon>metagenomes</taxon>
        <taxon>ecological metagenomes</taxon>
    </lineage>
</organism>
<feature type="transmembrane region" description="Helical" evidence="1">
    <location>
        <begin position="6"/>
        <end position="23"/>
    </location>
</feature>
<protein>
    <submittedName>
        <fullName evidence="2">Uncharacterized protein</fullName>
    </submittedName>
</protein>